<protein>
    <submittedName>
        <fullName evidence="1">Uncharacterized protein</fullName>
    </submittedName>
</protein>
<evidence type="ECO:0000313" key="2">
    <source>
        <dbReference type="Proteomes" id="UP000275078"/>
    </source>
</evidence>
<accession>A0A3N4HF89</accession>
<proteinExistence type="predicted"/>
<organism evidence="1 2">
    <name type="scientific">Ascobolus immersus RN42</name>
    <dbReference type="NCBI Taxonomy" id="1160509"/>
    <lineage>
        <taxon>Eukaryota</taxon>
        <taxon>Fungi</taxon>
        <taxon>Dikarya</taxon>
        <taxon>Ascomycota</taxon>
        <taxon>Pezizomycotina</taxon>
        <taxon>Pezizomycetes</taxon>
        <taxon>Pezizales</taxon>
        <taxon>Ascobolaceae</taxon>
        <taxon>Ascobolus</taxon>
    </lineage>
</organism>
<dbReference type="EMBL" id="ML119978">
    <property type="protein sequence ID" value="RPA71081.1"/>
    <property type="molecule type" value="Genomic_DNA"/>
</dbReference>
<dbReference type="AlphaFoldDB" id="A0A3N4HF89"/>
<name>A0A3N4HF89_ASCIM</name>
<gene>
    <name evidence="1" type="ORF">BJ508DRAFT_315939</name>
</gene>
<sequence>APEHSQRRMVHTDLMASTFEDTIPPDGRDFVTELLQFTRPSSEADVIEPWRLRALFAMKQVWTEARPSQVTYGSPWLVSQVMQMATSIVGSRLEVLLLKYLLEDGVNWEVVQEIEKATLGHQVTLCLTRLKECPSPSADDFGGNWYSLTGRYLEVSFQCGPSDLQLNPMYYLSRVIHTLSPIREGIGIRNTVPKKTPKWHRFGHACQWTVKAAHMQVKVTCTNVIPALRANLMTTTFPAVTRSQQQKTQHRAHRNSQDTDDINSYILSDIRVIIYRHELFPDDPELQGISSHKPQFPKRTRLPRRMETTPARDLYRLITGTMDHEEIKSNTLETAFVLSPPRLRQTVSKYLHFYLVRLKPYLLSPERIDRSPEIEKLIRMNETTMFCGYVGLRMIWTSNHNMSQRCGAGLMREEQYELIRTVYESTMTQMLVMMEYGVGEEEITDALGMTRVWLEKLSDPRFRSHRLEIMLLKYLKEDNVNWKVVEGVEMAQETHIFKLRCQLRGGRILTIPRFIDGDLHTMMLRGPFGY</sequence>
<keyword evidence="2" id="KW-1185">Reference proteome</keyword>
<evidence type="ECO:0000313" key="1">
    <source>
        <dbReference type="EMBL" id="RPA71081.1"/>
    </source>
</evidence>
<reference evidence="1 2" key="1">
    <citation type="journal article" date="2018" name="Nat. Ecol. Evol.">
        <title>Pezizomycetes genomes reveal the molecular basis of ectomycorrhizal truffle lifestyle.</title>
        <authorList>
            <person name="Murat C."/>
            <person name="Payen T."/>
            <person name="Noel B."/>
            <person name="Kuo A."/>
            <person name="Morin E."/>
            <person name="Chen J."/>
            <person name="Kohler A."/>
            <person name="Krizsan K."/>
            <person name="Balestrini R."/>
            <person name="Da Silva C."/>
            <person name="Montanini B."/>
            <person name="Hainaut M."/>
            <person name="Levati E."/>
            <person name="Barry K.W."/>
            <person name="Belfiori B."/>
            <person name="Cichocki N."/>
            <person name="Clum A."/>
            <person name="Dockter R.B."/>
            <person name="Fauchery L."/>
            <person name="Guy J."/>
            <person name="Iotti M."/>
            <person name="Le Tacon F."/>
            <person name="Lindquist E.A."/>
            <person name="Lipzen A."/>
            <person name="Malagnac F."/>
            <person name="Mello A."/>
            <person name="Molinier V."/>
            <person name="Miyauchi S."/>
            <person name="Poulain J."/>
            <person name="Riccioni C."/>
            <person name="Rubini A."/>
            <person name="Sitrit Y."/>
            <person name="Splivallo R."/>
            <person name="Traeger S."/>
            <person name="Wang M."/>
            <person name="Zifcakova L."/>
            <person name="Wipf D."/>
            <person name="Zambonelli A."/>
            <person name="Paolocci F."/>
            <person name="Nowrousian M."/>
            <person name="Ottonello S."/>
            <person name="Baldrian P."/>
            <person name="Spatafora J.W."/>
            <person name="Henrissat B."/>
            <person name="Nagy L.G."/>
            <person name="Aury J.M."/>
            <person name="Wincker P."/>
            <person name="Grigoriev I.V."/>
            <person name="Bonfante P."/>
            <person name="Martin F.M."/>
        </authorList>
    </citation>
    <scope>NUCLEOTIDE SEQUENCE [LARGE SCALE GENOMIC DNA]</scope>
    <source>
        <strain evidence="1 2">RN42</strain>
    </source>
</reference>
<dbReference type="Proteomes" id="UP000275078">
    <property type="component" value="Unassembled WGS sequence"/>
</dbReference>
<feature type="non-terminal residue" evidence="1">
    <location>
        <position position="1"/>
    </location>
</feature>